<proteinExistence type="predicted"/>
<name>X1FS73_9ZZZZ</name>
<organism evidence="2">
    <name type="scientific">marine sediment metagenome</name>
    <dbReference type="NCBI Taxonomy" id="412755"/>
    <lineage>
        <taxon>unclassified sequences</taxon>
        <taxon>metagenomes</taxon>
        <taxon>ecological metagenomes</taxon>
    </lineage>
</organism>
<feature type="non-terminal residue" evidence="2">
    <location>
        <position position="264"/>
    </location>
</feature>
<evidence type="ECO:0000259" key="1">
    <source>
        <dbReference type="Pfam" id="PF04015"/>
    </source>
</evidence>
<dbReference type="InterPro" id="IPR007160">
    <property type="entry name" value="DUF362"/>
</dbReference>
<reference evidence="2" key="1">
    <citation type="journal article" date="2014" name="Front. Microbiol.">
        <title>High frequency of phylogenetically diverse reductive dehalogenase-homologous genes in deep subseafloor sedimentary metagenomes.</title>
        <authorList>
            <person name="Kawai M."/>
            <person name="Futagami T."/>
            <person name="Toyoda A."/>
            <person name="Takaki Y."/>
            <person name="Nishi S."/>
            <person name="Hori S."/>
            <person name="Arai W."/>
            <person name="Tsubouchi T."/>
            <person name="Morono Y."/>
            <person name="Uchiyama I."/>
            <person name="Ito T."/>
            <person name="Fujiyama A."/>
            <person name="Inagaki F."/>
            <person name="Takami H."/>
        </authorList>
    </citation>
    <scope>NUCLEOTIDE SEQUENCE</scope>
    <source>
        <strain evidence="2">Expedition CK06-06</strain>
    </source>
</reference>
<dbReference type="AlphaFoldDB" id="X1FS73"/>
<protein>
    <recommendedName>
        <fullName evidence="1">DUF362 domain-containing protein</fullName>
    </recommendedName>
</protein>
<comment type="caution">
    <text evidence="2">The sequence shown here is derived from an EMBL/GenBank/DDBJ whole genome shotgun (WGS) entry which is preliminary data.</text>
</comment>
<dbReference type="Pfam" id="PF04015">
    <property type="entry name" value="DUF362"/>
    <property type="match status" value="1"/>
</dbReference>
<accession>X1FS73</accession>
<evidence type="ECO:0000313" key="2">
    <source>
        <dbReference type="EMBL" id="GAH32214.1"/>
    </source>
</evidence>
<sequence length="264" mass="29892">HSQTNSFNRDQSNTDVAGMFDPYNVSTFLWDTIRSNTVDDFDDGDFTNGYVRNTTWNSDTEISVSYPKFTTEYGTYISFKEGVWDNITGFDSDRLKVINMPVLKSHFRYGVTGCIKHYMGVPQGYINSSVDPTIPHEHFSIAQGGMATLMVETRAPILNILDMIWINANPLESSTMRGPWGYYGYTTFTDIIGASQDPVALDYWSSKNVLIPTARINYDTYSSLDPDYEPVSPQYTGPDQMDESFHNYLRRSKDVLVDARANSG</sequence>
<gene>
    <name evidence="2" type="ORF">S03H2_21813</name>
</gene>
<feature type="domain" description="DUF362" evidence="1">
    <location>
        <begin position="97"/>
        <end position="205"/>
    </location>
</feature>
<feature type="non-terminal residue" evidence="2">
    <location>
        <position position="1"/>
    </location>
</feature>
<dbReference type="EMBL" id="BARU01011658">
    <property type="protein sequence ID" value="GAH32214.1"/>
    <property type="molecule type" value="Genomic_DNA"/>
</dbReference>